<comment type="similarity">
    <text evidence="7">Belongs to the binding-protein-dependent transport system permease family.</text>
</comment>
<evidence type="ECO:0000256" key="1">
    <source>
        <dbReference type="ARBA" id="ARBA00004651"/>
    </source>
</evidence>
<evidence type="ECO:0000313" key="10">
    <source>
        <dbReference type="Proteomes" id="UP001501319"/>
    </source>
</evidence>
<keyword evidence="3" id="KW-1003">Cell membrane</keyword>
<dbReference type="SUPFAM" id="SSF161098">
    <property type="entry name" value="MetI-like"/>
    <property type="match status" value="1"/>
</dbReference>
<protein>
    <submittedName>
        <fullName evidence="9">Sugar ABC transporter permease</fullName>
    </submittedName>
</protein>
<feature type="transmembrane region" description="Helical" evidence="7">
    <location>
        <begin position="181"/>
        <end position="204"/>
    </location>
</feature>
<keyword evidence="10" id="KW-1185">Reference proteome</keyword>
<dbReference type="RefSeq" id="WP_344114031.1">
    <property type="nucleotide sequence ID" value="NZ_BAAANE010000007.1"/>
</dbReference>
<reference evidence="9 10" key="1">
    <citation type="journal article" date="2019" name="Int. J. Syst. Evol. Microbiol.">
        <title>The Global Catalogue of Microorganisms (GCM) 10K type strain sequencing project: providing services to taxonomists for standard genome sequencing and annotation.</title>
        <authorList>
            <consortium name="The Broad Institute Genomics Platform"/>
            <consortium name="The Broad Institute Genome Sequencing Center for Infectious Disease"/>
            <person name="Wu L."/>
            <person name="Ma J."/>
        </authorList>
    </citation>
    <scope>NUCLEOTIDE SEQUENCE [LARGE SCALE GENOMIC DNA]</scope>
    <source>
        <strain evidence="9 10">JCM 14306</strain>
    </source>
</reference>
<feature type="domain" description="ABC transmembrane type-1" evidence="8">
    <location>
        <begin position="95"/>
        <end position="310"/>
    </location>
</feature>
<dbReference type="InterPro" id="IPR035906">
    <property type="entry name" value="MetI-like_sf"/>
</dbReference>
<evidence type="ECO:0000256" key="3">
    <source>
        <dbReference type="ARBA" id="ARBA00022475"/>
    </source>
</evidence>
<feature type="transmembrane region" description="Helical" evidence="7">
    <location>
        <begin position="35"/>
        <end position="61"/>
    </location>
</feature>
<evidence type="ECO:0000256" key="2">
    <source>
        <dbReference type="ARBA" id="ARBA00022448"/>
    </source>
</evidence>
<keyword evidence="4 7" id="KW-0812">Transmembrane</keyword>
<feature type="transmembrane region" description="Helical" evidence="7">
    <location>
        <begin position="99"/>
        <end position="120"/>
    </location>
</feature>
<comment type="caution">
    <text evidence="9">The sequence shown here is derived from an EMBL/GenBank/DDBJ whole genome shotgun (WGS) entry which is preliminary data.</text>
</comment>
<comment type="subcellular location">
    <subcellularLocation>
        <location evidence="1 7">Cell membrane</location>
        <topology evidence="1 7">Multi-pass membrane protein</topology>
    </subcellularLocation>
</comment>
<accession>A0ABN2FJ97</accession>
<dbReference type="InterPro" id="IPR000515">
    <property type="entry name" value="MetI-like"/>
</dbReference>
<feature type="transmembrane region" description="Helical" evidence="7">
    <location>
        <begin position="225"/>
        <end position="244"/>
    </location>
</feature>
<keyword evidence="5 7" id="KW-1133">Transmembrane helix</keyword>
<dbReference type="InterPro" id="IPR051393">
    <property type="entry name" value="ABC_transporter_permease"/>
</dbReference>
<dbReference type="Gene3D" id="1.10.3720.10">
    <property type="entry name" value="MetI-like"/>
    <property type="match status" value="1"/>
</dbReference>
<evidence type="ECO:0000256" key="4">
    <source>
        <dbReference type="ARBA" id="ARBA00022692"/>
    </source>
</evidence>
<name>A0ABN2FJ97_9ACTN</name>
<dbReference type="PANTHER" id="PTHR30193">
    <property type="entry name" value="ABC TRANSPORTER PERMEASE PROTEIN"/>
    <property type="match status" value="1"/>
</dbReference>
<feature type="transmembrane region" description="Helical" evidence="7">
    <location>
        <begin position="292"/>
        <end position="312"/>
    </location>
</feature>
<keyword evidence="6 7" id="KW-0472">Membrane</keyword>
<evidence type="ECO:0000256" key="5">
    <source>
        <dbReference type="ARBA" id="ARBA00022989"/>
    </source>
</evidence>
<evidence type="ECO:0000259" key="8">
    <source>
        <dbReference type="PROSITE" id="PS50928"/>
    </source>
</evidence>
<dbReference type="EMBL" id="BAAANE010000007">
    <property type="protein sequence ID" value="GAA1649607.1"/>
    <property type="molecule type" value="Genomic_DNA"/>
</dbReference>
<dbReference type="Pfam" id="PF00528">
    <property type="entry name" value="BPD_transp_1"/>
    <property type="match status" value="1"/>
</dbReference>
<dbReference type="PANTHER" id="PTHR30193:SF1">
    <property type="entry name" value="ABC TRANSPORTER PERMEASE PROTEIN YESP-RELATED"/>
    <property type="match status" value="1"/>
</dbReference>
<keyword evidence="2 7" id="KW-0813">Transport</keyword>
<gene>
    <name evidence="9" type="ORF">GCM10009744_46340</name>
</gene>
<dbReference type="CDD" id="cd06261">
    <property type="entry name" value="TM_PBP2"/>
    <property type="match status" value="1"/>
</dbReference>
<organism evidence="9 10">
    <name type="scientific">Kribbella alba</name>
    <dbReference type="NCBI Taxonomy" id="190197"/>
    <lineage>
        <taxon>Bacteria</taxon>
        <taxon>Bacillati</taxon>
        <taxon>Actinomycetota</taxon>
        <taxon>Actinomycetes</taxon>
        <taxon>Propionibacteriales</taxon>
        <taxon>Kribbellaceae</taxon>
        <taxon>Kribbella</taxon>
    </lineage>
</organism>
<sequence length="322" mass="35309">MKSSRTRRVGLAEKISRTGRTGLAGKSSRTGREGLTAYLFLSPWLAGMVLLTIGPMLYSAYLAFTNYDLLSAPRWIGLDNFKRMFTADPRYISSVKVTLVYVAVSVPLLLIVSMVLALLLNKGIKFLSGYRALFYLPSLMGASVAIAVLWRQIFGSTGLVNQVLSLFGISHGSWVGSPGTALWTIVTLNLWAFGATMIIFLAGLRQVPAELHEAAAVDGAGPIRRFFSVTLPLMTPLIFFNLLLDTIHAFQAFTGAFVVSRGSGGPADSTLFYTLYLYQQGFAELRMGYASAMAWALVIVLAAFTGFLFLTARRWVYYGDER</sequence>
<feature type="transmembrane region" description="Helical" evidence="7">
    <location>
        <begin position="132"/>
        <end position="150"/>
    </location>
</feature>
<dbReference type="SUPFAM" id="SSF160964">
    <property type="entry name" value="MalF N-terminal region-like"/>
    <property type="match status" value="1"/>
</dbReference>
<evidence type="ECO:0000256" key="6">
    <source>
        <dbReference type="ARBA" id="ARBA00023136"/>
    </source>
</evidence>
<proteinExistence type="inferred from homology"/>
<dbReference type="PROSITE" id="PS50928">
    <property type="entry name" value="ABC_TM1"/>
    <property type="match status" value="1"/>
</dbReference>
<evidence type="ECO:0000256" key="7">
    <source>
        <dbReference type="RuleBase" id="RU363032"/>
    </source>
</evidence>
<dbReference type="Proteomes" id="UP001501319">
    <property type="component" value="Unassembled WGS sequence"/>
</dbReference>
<evidence type="ECO:0000313" key="9">
    <source>
        <dbReference type="EMBL" id="GAA1649607.1"/>
    </source>
</evidence>